<dbReference type="EMBL" id="JH413813">
    <property type="protein sequence ID" value="EHL31520.1"/>
    <property type="molecule type" value="Genomic_DNA"/>
</dbReference>
<dbReference type="HOGENOM" id="CLU_3345252_0_0_6"/>
<dbReference type="STRING" id="658187.LDG_6451"/>
<dbReference type="Proteomes" id="UP000002770">
    <property type="component" value="Unassembled WGS sequence"/>
</dbReference>
<sequence>MSSFAKARPIVLFPAPIGPIRKIFRTLTMLIFNYIPL</sequence>
<protein>
    <submittedName>
        <fullName evidence="1">Uncharacterized protein</fullName>
    </submittedName>
</protein>
<organism evidence="1 2">
    <name type="scientific">Legionella drancourtii LLAP12</name>
    <dbReference type="NCBI Taxonomy" id="658187"/>
    <lineage>
        <taxon>Bacteria</taxon>
        <taxon>Pseudomonadati</taxon>
        <taxon>Pseudomonadota</taxon>
        <taxon>Gammaproteobacteria</taxon>
        <taxon>Legionellales</taxon>
        <taxon>Legionellaceae</taxon>
        <taxon>Legionella</taxon>
    </lineage>
</organism>
<proteinExistence type="predicted"/>
<dbReference type="AlphaFoldDB" id="G9EMI4"/>
<name>G9EMI4_9GAMM</name>
<dbReference type="InParanoid" id="G9EMI4"/>
<reference evidence="1 2" key="1">
    <citation type="journal article" date="2011" name="BMC Genomics">
        <title>Insight into cross-talk between intra-amoebal pathogens.</title>
        <authorList>
            <person name="Gimenez G."/>
            <person name="Bertelli C."/>
            <person name="Moliner C."/>
            <person name="Robert C."/>
            <person name="Raoult D."/>
            <person name="Fournier P.E."/>
            <person name="Greub G."/>
        </authorList>
    </citation>
    <scope>NUCLEOTIDE SEQUENCE [LARGE SCALE GENOMIC DNA]</scope>
    <source>
        <strain evidence="1 2">LLAP12</strain>
    </source>
</reference>
<keyword evidence="2" id="KW-1185">Reference proteome</keyword>
<accession>G9EMI4</accession>
<gene>
    <name evidence="1" type="ORF">LDG_6451</name>
</gene>
<evidence type="ECO:0000313" key="2">
    <source>
        <dbReference type="Proteomes" id="UP000002770"/>
    </source>
</evidence>
<evidence type="ECO:0000313" key="1">
    <source>
        <dbReference type="EMBL" id="EHL31520.1"/>
    </source>
</evidence>